<keyword evidence="1" id="KW-0472">Membrane</keyword>
<gene>
    <name evidence="2" type="ORF">IAB94_05645</name>
</gene>
<reference evidence="2" key="1">
    <citation type="submission" date="2020-10" db="EMBL/GenBank/DDBJ databases">
        <authorList>
            <person name="Gilroy R."/>
        </authorList>
    </citation>
    <scope>NUCLEOTIDE SEQUENCE</scope>
    <source>
        <strain evidence="2">ChiW16-3235</strain>
    </source>
</reference>
<reference evidence="2" key="2">
    <citation type="journal article" date="2021" name="PeerJ">
        <title>Extensive microbial diversity within the chicken gut microbiome revealed by metagenomics and culture.</title>
        <authorList>
            <person name="Gilroy R."/>
            <person name="Ravi A."/>
            <person name="Getino M."/>
            <person name="Pursley I."/>
            <person name="Horton D.L."/>
            <person name="Alikhan N.F."/>
            <person name="Baker D."/>
            <person name="Gharbi K."/>
            <person name="Hall N."/>
            <person name="Watson M."/>
            <person name="Adriaenssens E.M."/>
            <person name="Foster-Nyarko E."/>
            <person name="Jarju S."/>
            <person name="Secka A."/>
            <person name="Antonio M."/>
            <person name="Oren A."/>
            <person name="Chaudhuri R.R."/>
            <person name="La Ragione R."/>
            <person name="Hildebrand F."/>
            <person name="Pallen M.J."/>
        </authorList>
    </citation>
    <scope>NUCLEOTIDE SEQUENCE</scope>
    <source>
        <strain evidence="2">ChiW16-3235</strain>
    </source>
</reference>
<comment type="caution">
    <text evidence="2">The sequence shown here is derived from an EMBL/GenBank/DDBJ whole genome shotgun (WGS) entry which is preliminary data.</text>
</comment>
<dbReference type="Proteomes" id="UP000823913">
    <property type="component" value="Unassembled WGS sequence"/>
</dbReference>
<dbReference type="AlphaFoldDB" id="A0A9D1E6T6"/>
<evidence type="ECO:0000313" key="2">
    <source>
        <dbReference type="EMBL" id="HIR67510.1"/>
    </source>
</evidence>
<dbReference type="EMBL" id="DVHK01000114">
    <property type="protein sequence ID" value="HIR67510.1"/>
    <property type="molecule type" value="Genomic_DNA"/>
</dbReference>
<feature type="transmembrane region" description="Helical" evidence="1">
    <location>
        <begin position="44"/>
        <end position="63"/>
    </location>
</feature>
<name>A0A9D1E6T6_9FIRM</name>
<keyword evidence="1" id="KW-0812">Transmembrane</keyword>
<evidence type="ECO:0000313" key="3">
    <source>
        <dbReference type="Proteomes" id="UP000823913"/>
    </source>
</evidence>
<evidence type="ECO:0000256" key="1">
    <source>
        <dbReference type="SAM" id="Phobius"/>
    </source>
</evidence>
<organism evidence="2 3">
    <name type="scientific">Candidatus Coproplasma avicola</name>
    <dbReference type="NCBI Taxonomy" id="2840744"/>
    <lineage>
        <taxon>Bacteria</taxon>
        <taxon>Bacillati</taxon>
        <taxon>Bacillota</taxon>
        <taxon>Clostridia</taxon>
        <taxon>Eubacteriales</taxon>
        <taxon>Candidatus Coproplasma</taxon>
    </lineage>
</organism>
<keyword evidence="1" id="KW-1133">Transmembrane helix</keyword>
<protein>
    <submittedName>
        <fullName evidence="2">Uncharacterized protein</fullName>
    </submittedName>
</protein>
<accession>A0A9D1E6T6</accession>
<feature type="transmembrane region" description="Helical" evidence="1">
    <location>
        <begin position="12"/>
        <end position="38"/>
    </location>
</feature>
<sequence>MYETLKKKFYIQFYFTLIVGLIGIITLVVCAVGLFIDYGQTGKYLWLAIVISIILVVALIMWIKEIRLLILDMITIKKGAYKKITGTVIGIKEKEQGGDPPTTKYYPIIKDEVTGEEVKLDVMNTDVQRKVHKYCRYSFLYLPHTKLAVIAESFSYINTQNPNLD</sequence>
<proteinExistence type="predicted"/>